<dbReference type="Proteomes" id="UP001501218">
    <property type="component" value="Unassembled WGS sequence"/>
</dbReference>
<keyword evidence="2" id="KW-0472">Membrane</keyword>
<feature type="transmembrane region" description="Helical" evidence="2">
    <location>
        <begin position="44"/>
        <end position="65"/>
    </location>
</feature>
<protein>
    <recommendedName>
        <fullName evidence="5">DUF4231 domain-containing protein</fullName>
    </recommendedName>
</protein>
<reference evidence="4" key="1">
    <citation type="journal article" date="2019" name="Int. J. Syst. Evol. Microbiol.">
        <title>The Global Catalogue of Microorganisms (GCM) 10K type strain sequencing project: providing services to taxonomists for standard genome sequencing and annotation.</title>
        <authorList>
            <consortium name="The Broad Institute Genomics Platform"/>
            <consortium name="The Broad Institute Genome Sequencing Center for Infectious Disease"/>
            <person name="Wu L."/>
            <person name="Ma J."/>
        </authorList>
    </citation>
    <scope>NUCLEOTIDE SEQUENCE [LARGE SCALE GENOMIC DNA]</scope>
    <source>
        <strain evidence="4">JCM 16221</strain>
    </source>
</reference>
<gene>
    <name evidence="3" type="ORF">GCM10009854_46830</name>
</gene>
<dbReference type="NCBIfam" id="NF033634">
    <property type="entry name" value="SLATT_1"/>
    <property type="match status" value="1"/>
</dbReference>
<evidence type="ECO:0000256" key="2">
    <source>
        <dbReference type="SAM" id="Phobius"/>
    </source>
</evidence>
<organism evidence="3 4">
    <name type="scientific">Saccharopolyspora halophila</name>
    <dbReference type="NCBI Taxonomy" id="405551"/>
    <lineage>
        <taxon>Bacteria</taxon>
        <taxon>Bacillati</taxon>
        <taxon>Actinomycetota</taxon>
        <taxon>Actinomycetes</taxon>
        <taxon>Pseudonocardiales</taxon>
        <taxon>Pseudonocardiaceae</taxon>
        <taxon>Saccharopolyspora</taxon>
    </lineage>
</organism>
<accession>A0ABP5TUD4</accession>
<feature type="transmembrane region" description="Helical" evidence="2">
    <location>
        <begin position="71"/>
        <end position="92"/>
    </location>
</feature>
<keyword evidence="4" id="KW-1185">Reference proteome</keyword>
<sequence length="285" mass="32327">MFEQENLLPDAREVSTPNEKLLYINHQIRELEHDIRVARRRRNWGNLSLVLGPVLLLGFYVLWWLPWVTGALYLAIVIPGMPMSLAFAAYSLSAKFHPGGPKGKDNSRKKEGQLELDVARVRESRKLTISNAGFNTRVRRLAYKEDAYSDIESLRGESKKYRRVNNILQGVLILGSLSSTAASGVAGAIPEVRWAILGVTFLVGASSGFLGYFKYKERSFYLQQTADSIEEEWEALEVGIGRYKKLSDKEALEEFSEQVHRLKSEQKKRQQNLEQPPELRGADDA</sequence>
<name>A0ABP5TUD4_9PSEU</name>
<keyword evidence="2" id="KW-0812">Transmembrane</keyword>
<evidence type="ECO:0000313" key="4">
    <source>
        <dbReference type="Proteomes" id="UP001501218"/>
    </source>
</evidence>
<evidence type="ECO:0000313" key="3">
    <source>
        <dbReference type="EMBL" id="GAA2361955.1"/>
    </source>
</evidence>
<dbReference type="EMBL" id="BAAARA010000023">
    <property type="protein sequence ID" value="GAA2361955.1"/>
    <property type="molecule type" value="Genomic_DNA"/>
</dbReference>
<evidence type="ECO:0008006" key="5">
    <source>
        <dbReference type="Google" id="ProtNLM"/>
    </source>
</evidence>
<feature type="transmembrane region" description="Helical" evidence="2">
    <location>
        <begin position="195"/>
        <end position="213"/>
    </location>
</feature>
<feature type="transmembrane region" description="Helical" evidence="2">
    <location>
        <begin position="167"/>
        <end position="189"/>
    </location>
</feature>
<proteinExistence type="predicted"/>
<comment type="caution">
    <text evidence="3">The sequence shown here is derived from an EMBL/GenBank/DDBJ whole genome shotgun (WGS) entry which is preliminary data.</text>
</comment>
<feature type="region of interest" description="Disordered" evidence="1">
    <location>
        <begin position="261"/>
        <end position="285"/>
    </location>
</feature>
<evidence type="ECO:0000256" key="1">
    <source>
        <dbReference type="SAM" id="MobiDB-lite"/>
    </source>
</evidence>
<keyword evidence="2" id="KW-1133">Transmembrane helix</keyword>
<dbReference type="RefSeq" id="WP_344137129.1">
    <property type="nucleotide sequence ID" value="NZ_BAAARA010000023.1"/>
</dbReference>